<sequence length="347" mass="40163">MIFQVDETKAVEGIQYLTAFYSTVTMIVSYKIFKLIGFKDKILLLSTSLIATAPTFIILASSLNNDMLMIMFIFICVLYCIKWYKDPTYKNIIILAVSLGAGMMAKVNAVLIAVTIGGLFLIKLLESKRFFSIDLWKQYFTFGFISIPLGMWHPIRNMIKCNQPLGYVLKLSENSRLYVGNYTFKERFLSFDFINNVIKNPQCLPYDEFNLPTYIIKSSMLNEYLPNYKGDLIKVLLILNTIMIFFSLIAMIYAFVNVREKWIISFIMGSVWIVQEISFIYFNIKYPFGCTMDFRYIVTTLLTGTTFLCITLDNIIKNKSVLWKKINFIFNSICLGFIIVSIVVYTL</sequence>
<feature type="transmembrane region" description="Helical" evidence="8">
    <location>
        <begin position="91"/>
        <end position="124"/>
    </location>
</feature>
<dbReference type="EMBL" id="CAMTCP010000099">
    <property type="protein sequence ID" value="CAI3552020.1"/>
    <property type="molecule type" value="Genomic_DNA"/>
</dbReference>
<keyword evidence="3" id="KW-0328">Glycosyltransferase</keyword>
<keyword evidence="4" id="KW-0808">Transferase</keyword>
<evidence type="ECO:0000313" key="12">
    <source>
        <dbReference type="Proteomes" id="UP000789738"/>
    </source>
</evidence>
<evidence type="ECO:0000256" key="5">
    <source>
        <dbReference type="ARBA" id="ARBA00022692"/>
    </source>
</evidence>
<feature type="transmembrane region" description="Helical" evidence="8">
    <location>
        <begin position="262"/>
        <end position="284"/>
    </location>
</feature>
<dbReference type="EMBL" id="CAKJVE010000001">
    <property type="protein sequence ID" value="CAG9701840.1"/>
    <property type="molecule type" value="Genomic_DNA"/>
</dbReference>
<proteinExistence type="predicted"/>
<evidence type="ECO:0000256" key="8">
    <source>
        <dbReference type="SAM" id="Phobius"/>
    </source>
</evidence>
<feature type="transmembrane region" description="Helical" evidence="8">
    <location>
        <begin position="296"/>
        <end position="316"/>
    </location>
</feature>
<protein>
    <recommendedName>
        <fullName evidence="9">Glycosyltransferase RgtA/B/C/D-like domain-containing protein</fullName>
    </recommendedName>
</protein>
<name>A0AA86JG55_9CLOT</name>
<gene>
    <name evidence="11" type="ORF">CNEO2_180072</name>
    <name evidence="10" type="ORF">CNEO_10311</name>
</gene>
<comment type="caution">
    <text evidence="10">The sequence shown here is derived from an EMBL/GenBank/DDBJ whole genome shotgun (WGS) entry which is preliminary data.</text>
</comment>
<dbReference type="PANTHER" id="PTHR33908:SF11">
    <property type="entry name" value="MEMBRANE PROTEIN"/>
    <property type="match status" value="1"/>
</dbReference>
<evidence type="ECO:0000313" key="10">
    <source>
        <dbReference type="EMBL" id="CAG9701840.1"/>
    </source>
</evidence>
<dbReference type="PANTHER" id="PTHR33908">
    <property type="entry name" value="MANNOSYLTRANSFERASE YKCB-RELATED"/>
    <property type="match status" value="1"/>
</dbReference>
<evidence type="ECO:0000256" key="2">
    <source>
        <dbReference type="ARBA" id="ARBA00022475"/>
    </source>
</evidence>
<dbReference type="Proteomes" id="UP001189143">
    <property type="component" value="Unassembled WGS sequence"/>
</dbReference>
<accession>A0AA86JG55</accession>
<comment type="subcellular location">
    <subcellularLocation>
        <location evidence="1">Cell membrane</location>
        <topology evidence="1">Multi-pass membrane protein</topology>
    </subcellularLocation>
</comment>
<dbReference type="Pfam" id="PF13231">
    <property type="entry name" value="PMT_2"/>
    <property type="match status" value="1"/>
</dbReference>
<evidence type="ECO:0000256" key="6">
    <source>
        <dbReference type="ARBA" id="ARBA00022989"/>
    </source>
</evidence>
<reference evidence="10" key="1">
    <citation type="submission" date="2021-10" db="EMBL/GenBank/DDBJ databases">
        <authorList>
            <person name="Mesa V."/>
        </authorList>
    </citation>
    <scope>NUCLEOTIDE SEQUENCE</scope>
    <source>
        <strain evidence="10">CC3_PB</strain>
    </source>
</reference>
<keyword evidence="7 8" id="KW-0472">Membrane</keyword>
<organism evidence="10 12">
    <name type="scientific">Clostridium neonatale</name>
    <dbReference type="NCBI Taxonomy" id="137838"/>
    <lineage>
        <taxon>Bacteria</taxon>
        <taxon>Bacillati</taxon>
        <taxon>Bacillota</taxon>
        <taxon>Clostridia</taxon>
        <taxon>Eubacteriales</taxon>
        <taxon>Clostridiaceae</taxon>
        <taxon>Clostridium</taxon>
    </lineage>
</organism>
<feature type="transmembrane region" description="Helical" evidence="8">
    <location>
        <begin position="235"/>
        <end position="256"/>
    </location>
</feature>
<feature type="domain" description="Glycosyltransferase RgtA/B/C/D-like" evidence="9">
    <location>
        <begin position="15"/>
        <end position="123"/>
    </location>
</feature>
<dbReference type="GO" id="GO:0009103">
    <property type="term" value="P:lipopolysaccharide biosynthetic process"/>
    <property type="evidence" value="ECO:0007669"/>
    <property type="project" value="UniProtKB-ARBA"/>
</dbReference>
<evidence type="ECO:0000256" key="1">
    <source>
        <dbReference type="ARBA" id="ARBA00004651"/>
    </source>
</evidence>
<evidence type="ECO:0000256" key="7">
    <source>
        <dbReference type="ARBA" id="ARBA00023136"/>
    </source>
</evidence>
<feature type="transmembrane region" description="Helical" evidence="8">
    <location>
        <begin position="42"/>
        <end position="61"/>
    </location>
</feature>
<dbReference type="AlphaFoldDB" id="A0AA86JG55"/>
<feature type="transmembrane region" description="Helical" evidence="8">
    <location>
        <begin position="13"/>
        <end position="30"/>
    </location>
</feature>
<keyword evidence="2" id="KW-1003">Cell membrane</keyword>
<reference evidence="11" key="2">
    <citation type="submission" date="2022-10" db="EMBL/GenBank/DDBJ databases">
        <authorList>
            <person name="Aires J."/>
            <person name="Mesa V."/>
        </authorList>
    </citation>
    <scope>NUCLEOTIDE SEQUENCE</scope>
    <source>
        <strain evidence="11">Clostridium neonatale JD116</strain>
    </source>
</reference>
<keyword evidence="5 8" id="KW-0812">Transmembrane</keyword>
<dbReference type="GO" id="GO:0016763">
    <property type="term" value="F:pentosyltransferase activity"/>
    <property type="evidence" value="ECO:0007669"/>
    <property type="project" value="TreeGrafter"/>
</dbReference>
<feature type="transmembrane region" description="Helical" evidence="8">
    <location>
        <begin position="328"/>
        <end position="346"/>
    </location>
</feature>
<evidence type="ECO:0000256" key="3">
    <source>
        <dbReference type="ARBA" id="ARBA00022676"/>
    </source>
</evidence>
<evidence type="ECO:0000259" key="9">
    <source>
        <dbReference type="Pfam" id="PF13231"/>
    </source>
</evidence>
<dbReference type="InterPro" id="IPR050297">
    <property type="entry name" value="LipidA_mod_glycosyltrf_83"/>
</dbReference>
<dbReference type="GO" id="GO:0005886">
    <property type="term" value="C:plasma membrane"/>
    <property type="evidence" value="ECO:0007669"/>
    <property type="project" value="UniProtKB-SubCell"/>
</dbReference>
<feature type="transmembrane region" description="Helical" evidence="8">
    <location>
        <begin position="67"/>
        <end position="84"/>
    </location>
</feature>
<evidence type="ECO:0000256" key="4">
    <source>
        <dbReference type="ARBA" id="ARBA00022679"/>
    </source>
</evidence>
<dbReference type="Proteomes" id="UP000789738">
    <property type="component" value="Unassembled WGS sequence"/>
</dbReference>
<evidence type="ECO:0000313" key="11">
    <source>
        <dbReference type="EMBL" id="CAI3552020.1"/>
    </source>
</evidence>
<dbReference type="RefSeq" id="WP_210886096.1">
    <property type="nucleotide sequence ID" value="NZ_CAKJVE010000001.1"/>
</dbReference>
<keyword evidence="6 8" id="KW-1133">Transmembrane helix</keyword>
<dbReference type="InterPro" id="IPR038731">
    <property type="entry name" value="RgtA/B/C-like"/>
</dbReference>